<protein>
    <submittedName>
        <fullName evidence="1">Uncharacterized protein</fullName>
    </submittedName>
</protein>
<evidence type="ECO:0000313" key="1">
    <source>
        <dbReference type="EMBL" id="KAI8421648.1"/>
    </source>
</evidence>
<comment type="caution">
    <text evidence="1">The sequence shown here is derived from an EMBL/GenBank/DDBJ whole genome shotgun (WGS) entry which is preliminary data.</text>
</comment>
<accession>A0ACC0JC17</accession>
<gene>
    <name evidence="1" type="ORF">MSG28_009640</name>
</gene>
<dbReference type="Proteomes" id="UP001064048">
    <property type="component" value="Chromosome 16"/>
</dbReference>
<reference evidence="1 2" key="1">
    <citation type="journal article" date="2022" name="Genome Biol. Evol.">
        <title>The Spruce Budworm Genome: Reconstructing the Evolutionary History of Antifreeze Proteins.</title>
        <authorList>
            <person name="Beliveau C."/>
            <person name="Gagne P."/>
            <person name="Picq S."/>
            <person name="Vernygora O."/>
            <person name="Keeling C.I."/>
            <person name="Pinkney K."/>
            <person name="Doucet D."/>
            <person name="Wen F."/>
            <person name="Johnston J.S."/>
            <person name="Maaroufi H."/>
            <person name="Boyle B."/>
            <person name="Laroche J."/>
            <person name="Dewar K."/>
            <person name="Juretic N."/>
            <person name="Blackburn G."/>
            <person name="Nisole A."/>
            <person name="Brunet B."/>
            <person name="Brandao M."/>
            <person name="Lumley L."/>
            <person name="Duan J."/>
            <person name="Quan G."/>
            <person name="Lucarotti C.J."/>
            <person name="Roe A.D."/>
            <person name="Sperling F.A.H."/>
            <person name="Levesque R.C."/>
            <person name="Cusson M."/>
        </authorList>
    </citation>
    <scope>NUCLEOTIDE SEQUENCE [LARGE SCALE GENOMIC DNA]</scope>
    <source>
        <strain evidence="1">Glfc:IPQL:Cfum</strain>
    </source>
</reference>
<evidence type="ECO:0000313" key="2">
    <source>
        <dbReference type="Proteomes" id="UP001064048"/>
    </source>
</evidence>
<sequence length="241" mass="26806">MMMWTVFWLFMVFTGSALAEEDGLLVSCNRADIECLSKSTTTFLGRTYQGDARYGFVPIDPVNIPSRNVEFDDSVGIIYKYKNVIVKGLKHQTISDFKMDTTAKSVVLTTKADLDIVADVTVEFPKKAKSFTGSVTGKGSVLGTATYNYELNTNDKGVRHFEVGPETITCQVVTIPVTQTNPELAQALLQDDDFNTLSKQKIEELRAKAFCELVRESYKSVIHNIRTAAKLLPASSFFKDI</sequence>
<organism evidence="1 2">
    <name type="scientific">Choristoneura fumiferana</name>
    <name type="common">Spruce budworm moth</name>
    <name type="synonym">Archips fumiferana</name>
    <dbReference type="NCBI Taxonomy" id="7141"/>
    <lineage>
        <taxon>Eukaryota</taxon>
        <taxon>Metazoa</taxon>
        <taxon>Ecdysozoa</taxon>
        <taxon>Arthropoda</taxon>
        <taxon>Hexapoda</taxon>
        <taxon>Insecta</taxon>
        <taxon>Pterygota</taxon>
        <taxon>Neoptera</taxon>
        <taxon>Endopterygota</taxon>
        <taxon>Lepidoptera</taxon>
        <taxon>Glossata</taxon>
        <taxon>Ditrysia</taxon>
        <taxon>Tortricoidea</taxon>
        <taxon>Tortricidae</taxon>
        <taxon>Tortricinae</taxon>
        <taxon>Choristoneura</taxon>
    </lineage>
</organism>
<name>A0ACC0JC17_CHOFU</name>
<keyword evidence="2" id="KW-1185">Reference proteome</keyword>
<proteinExistence type="predicted"/>
<dbReference type="EMBL" id="CM046116">
    <property type="protein sequence ID" value="KAI8421648.1"/>
    <property type="molecule type" value="Genomic_DNA"/>
</dbReference>